<feature type="domain" description="CdaR GGDEF-like" evidence="4">
    <location>
        <begin position="283"/>
        <end position="401"/>
    </location>
</feature>
<dbReference type="Pfam" id="PF17853">
    <property type="entry name" value="GGDEF_2"/>
    <property type="match status" value="1"/>
</dbReference>
<dbReference type="STRING" id="490629.SAMN05216266_111198"/>
<dbReference type="Gene3D" id="1.10.10.2840">
    <property type="entry name" value="PucR C-terminal helix-turn-helix domain"/>
    <property type="match status" value="1"/>
</dbReference>
<gene>
    <name evidence="5" type="ORF">SAMN05216266_111198</name>
</gene>
<dbReference type="Pfam" id="PF07905">
    <property type="entry name" value="PucR"/>
    <property type="match status" value="1"/>
</dbReference>
<evidence type="ECO:0000256" key="1">
    <source>
        <dbReference type="ARBA" id="ARBA00006754"/>
    </source>
</evidence>
<dbReference type="Proteomes" id="UP000243799">
    <property type="component" value="Unassembled WGS sequence"/>
</dbReference>
<reference evidence="6" key="1">
    <citation type="submission" date="2016-10" db="EMBL/GenBank/DDBJ databases">
        <authorList>
            <person name="Varghese N."/>
            <person name="Submissions S."/>
        </authorList>
    </citation>
    <scope>NUCLEOTIDE SEQUENCE [LARGE SCALE GENOMIC DNA]</scope>
    <source>
        <strain evidence="6">CGMCC 4.3568</strain>
    </source>
</reference>
<dbReference type="PANTHER" id="PTHR33744">
    <property type="entry name" value="CARBOHYDRATE DIACID REGULATOR"/>
    <property type="match status" value="1"/>
</dbReference>
<evidence type="ECO:0000313" key="6">
    <source>
        <dbReference type="Proteomes" id="UP000243799"/>
    </source>
</evidence>
<comment type="similarity">
    <text evidence="1">Belongs to the CdaR family.</text>
</comment>
<dbReference type="Pfam" id="PF13556">
    <property type="entry name" value="HTH_30"/>
    <property type="match status" value="1"/>
</dbReference>
<dbReference type="PANTHER" id="PTHR33744:SF17">
    <property type="entry name" value="CONSERVED PROTEIN"/>
    <property type="match status" value="1"/>
</dbReference>
<dbReference type="AlphaFoldDB" id="A0A1I1B3Q0"/>
<evidence type="ECO:0000259" key="2">
    <source>
        <dbReference type="Pfam" id="PF07905"/>
    </source>
</evidence>
<accession>A0A1I1B3Q0</accession>
<evidence type="ECO:0000313" key="5">
    <source>
        <dbReference type="EMBL" id="SFB44372.1"/>
    </source>
</evidence>
<sequence length="520" mass="55558">MDVPSLGLRVLVPGSGEEPGGPDPLDTSLRWLHNTELLDPSGYVRDRELVLTNGLWHDGANAAEFVSNVVRASGAGIVFGLLETTPVTPPDLVRACAAERLPLVELSVTVPFTEVTRQAAAQLAGQRQRELVDTVRRGNDLAAAISRGAGATGVLKVLRRDHRVPLAVIDRMGRVLAADGARPDAEDARRVAEGLKRHPPPLELDLGPSGMAALFLVNTLGGADAALVCLRSLDLLGETEREALTQAAHYLSLEVARTELMRAIESRFAHELLEMILSGSRAAGEVAGRLEAFGIRPDGPLVVAAVALRGEEAPSEAALAKQIGDLLAAEGIPAVVVAGSQDIVAIFPWDEHSGAATELARRIVDSLRDEVVAREVVVGIGGVAENSRELRPSLRQARDACLVLRRGSGRPVAHFAELSSHRLLLGAQDEDVRRRFADSVLGPLRRHDTARGAQLETTVRAFLEHDGHWAATAAELYIHVNTLRNRLAKVAELTGNDVSTTEGRVDVFLALEADALTGQR</sequence>
<dbReference type="InterPro" id="IPR041522">
    <property type="entry name" value="CdaR_GGDEF"/>
</dbReference>
<dbReference type="InterPro" id="IPR025736">
    <property type="entry name" value="PucR_C-HTH_dom"/>
</dbReference>
<dbReference type="InterPro" id="IPR012914">
    <property type="entry name" value="PucR_dom"/>
</dbReference>
<feature type="domain" description="PucR C-terminal helix-turn-helix" evidence="3">
    <location>
        <begin position="457"/>
        <end position="513"/>
    </location>
</feature>
<keyword evidence="6" id="KW-1185">Reference proteome</keyword>
<dbReference type="InterPro" id="IPR051448">
    <property type="entry name" value="CdaR-like_regulators"/>
</dbReference>
<dbReference type="InterPro" id="IPR042070">
    <property type="entry name" value="PucR_C-HTH_sf"/>
</dbReference>
<proteinExistence type="inferred from homology"/>
<name>A0A1I1B3Q0_9PSEU</name>
<evidence type="ECO:0000259" key="4">
    <source>
        <dbReference type="Pfam" id="PF17853"/>
    </source>
</evidence>
<dbReference type="EMBL" id="FOKG01000011">
    <property type="protein sequence ID" value="SFB44372.1"/>
    <property type="molecule type" value="Genomic_DNA"/>
</dbReference>
<organism evidence="5 6">
    <name type="scientific">Amycolatopsis marina</name>
    <dbReference type="NCBI Taxonomy" id="490629"/>
    <lineage>
        <taxon>Bacteria</taxon>
        <taxon>Bacillati</taxon>
        <taxon>Actinomycetota</taxon>
        <taxon>Actinomycetes</taxon>
        <taxon>Pseudonocardiales</taxon>
        <taxon>Pseudonocardiaceae</taxon>
        <taxon>Amycolatopsis</taxon>
    </lineage>
</organism>
<feature type="domain" description="Purine catabolism PurC-like" evidence="2">
    <location>
        <begin position="21"/>
        <end position="122"/>
    </location>
</feature>
<evidence type="ECO:0000259" key="3">
    <source>
        <dbReference type="Pfam" id="PF13556"/>
    </source>
</evidence>
<protein>
    <submittedName>
        <fullName evidence="5">Purine catabolism regulatory protein-like family protein</fullName>
    </submittedName>
</protein>